<gene>
    <name evidence="2" type="ORF">DEJ47_35855</name>
</gene>
<evidence type="ECO:0000256" key="1">
    <source>
        <dbReference type="SAM" id="MobiDB-lite"/>
    </source>
</evidence>
<evidence type="ECO:0008006" key="4">
    <source>
        <dbReference type="Google" id="ProtNLM"/>
    </source>
</evidence>
<organism evidence="2 3">
    <name type="scientific">Streptomyces venezuelae</name>
    <dbReference type="NCBI Taxonomy" id="54571"/>
    <lineage>
        <taxon>Bacteria</taxon>
        <taxon>Bacillati</taxon>
        <taxon>Actinomycetota</taxon>
        <taxon>Actinomycetes</taxon>
        <taxon>Kitasatosporales</taxon>
        <taxon>Streptomycetaceae</taxon>
        <taxon>Streptomyces</taxon>
    </lineage>
</organism>
<dbReference type="RefSeq" id="WP_150175274.1">
    <property type="nucleotide sequence ID" value="NZ_CP029193.1"/>
</dbReference>
<evidence type="ECO:0000313" key="3">
    <source>
        <dbReference type="Proteomes" id="UP000323046"/>
    </source>
</evidence>
<protein>
    <recommendedName>
        <fullName evidence="4">Lipoprotein</fullName>
    </recommendedName>
</protein>
<name>A0A5P2BM94_STRVZ</name>
<accession>A0A5P2BM94</accession>
<dbReference type="AlphaFoldDB" id="A0A5P2BM94"/>
<evidence type="ECO:0000313" key="2">
    <source>
        <dbReference type="EMBL" id="QES31080.1"/>
    </source>
</evidence>
<dbReference type="OrthoDB" id="4307068at2"/>
<dbReference type="PROSITE" id="PS51257">
    <property type="entry name" value="PROKAR_LIPOPROTEIN"/>
    <property type="match status" value="1"/>
</dbReference>
<sequence>MLARPLRLPLAVAVSGAVLVTGSGCGGEAPRDSSDDAALADRARQVARAWDGSPAATAWRAGYHPTGETVRPPRGGLRGRADERAFEDGRFVLRGKLPGPGPRDGWVRWPGERALARPLVGADESYRSLAVSRAAAAEEPHLTVTRVERGEMRVATSRGPATVPAWLYTLDGYASPLKQAAVHPSKPPRPPIGRARDLPGLPLEQLVGTTADGRAVTVIALHSACDDGAVVKALETDGSVVLTPSVEKRDRDDDALCTSQAEMQRVTVELDRPVGERVLLDTLTGRPVPYKDMRGSKGVRGTTP</sequence>
<dbReference type="Proteomes" id="UP000323046">
    <property type="component" value="Chromosome"/>
</dbReference>
<keyword evidence="3" id="KW-1185">Reference proteome</keyword>
<proteinExistence type="predicted"/>
<feature type="region of interest" description="Disordered" evidence="1">
    <location>
        <begin position="58"/>
        <end position="79"/>
    </location>
</feature>
<dbReference type="EMBL" id="CP029193">
    <property type="protein sequence ID" value="QES31080.1"/>
    <property type="molecule type" value="Genomic_DNA"/>
</dbReference>
<reference evidence="2 3" key="1">
    <citation type="submission" date="2018-05" db="EMBL/GenBank/DDBJ databases">
        <title>Streptomyces venezuelae.</title>
        <authorList>
            <person name="Kim W."/>
            <person name="Lee N."/>
            <person name="Cho B.-K."/>
        </authorList>
    </citation>
    <scope>NUCLEOTIDE SEQUENCE [LARGE SCALE GENOMIC DNA]</scope>
    <source>
        <strain evidence="2 3">ATCC 14583</strain>
    </source>
</reference>